<dbReference type="AlphaFoldDB" id="A0A2Z3JBE8"/>
<reference evidence="1 2" key="1">
    <citation type="submission" date="2018-05" db="EMBL/GenBank/DDBJ databases">
        <title>Complete Genome Sequence of Deinococcus sp. strain 17bor-2.</title>
        <authorList>
            <person name="Srinivasan S."/>
        </authorList>
    </citation>
    <scope>NUCLEOTIDE SEQUENCE [LARGE SCALE GENOMIC DNA]</scope>
    <source>
        <strain evidence="1 2">17bor-2</strain>
    </source>
</reference>
<dbReference type="EMBL" id="CP029494">
    <property type="protein sequence ID" value="AWN22477.1"/>
    <property type="molecule type" value="Genomic_DNA"/>
</dbReference>
<gene>
    <name evidence="1" type="ORF">DKM44_03855</name>
</gene>
<evidence type="ECO:0000313" key="2">
    <source>
        <dbReference type="Proteomes" id="UP000245368"/>
    </source>
</evidence>
<evidence type="ECO:0000313" key="1">
    <source>
        <dbReference type="EMBL" id="AWN22477.1"/>
    </source>
</evidence>
<dbReference type="Proteomes" id="UP000245368">
    <property type="component" value="Chromosome"/>
</dbReference>
<sequence>MNILNRAWDAFGRILKVVLSNSSGTEIGTLTNPINNKQVIGSAVVGPSNPMPNQNYINGAAVSNANPLPFKPMDAAGNFIGGSSFPFFTKLTDSTGAVINSTNAVPTYLADTSGNRLGTSGFPLFFKLLDSAGAAFGTASNPLNVKGTDSTLTAMGGAIGTRIYTAQTGVLAASAEVSIFGGATLGGFAATKSIRILTFAIAMNTDTGIRLKPNFRANGGGSAALMNGLYSDGSGYTVITPAYLRANWHPIFYLAVDNHTATTPSVDTDTNVVYGAGAYVIAIRPELLPFLMANGGDITLLNQSSTLSYNVTSTVLVSEVIP</sequence>
<accession>A0A2Z3JBE8</accession>
<name>A0A2Z3JBE8_9DEIO</name>
<dbReference type="RefSeq" id="WP_109825580.1">
    <property type="nucleotide sequence ID" value="NZ_CP029494.1"/>
</dbReference>
<keyword evidence="2" id="KW-1185">Reference proteome</keyword>
<proteinExistence type="predicted"/>
<protein>
    <submittedName>
        <fullName evidence="1">Uncharacterized protein</fullName>
    </submittedName>
</protein>
<organism evidence="1 2">
    <name type="scientific">Deinococcus irradiatisoli</name>
    <dbReference type="NCBI Taxonomy" id="2202254"/>
    <lineage>
        <taxon>Bacteria</taxon>
        <taxon>Thermotogati</taxon>
        <taxon>Deinococcota</taxon>
        <taxon>Deinococci</taxon>
        <taxon>Deinococcales</taxon>
        <taxon>Deinococcaceae</taxon>
        <taxon>Deinococcus</taxon>
    </lineage>
</organism>
<dbReference type="KEGG" id="dez:DKM44_03855"/>